<protein>
    <submittedName>
        <fullName evidence="2">DUF5017 domain-containing protein</fullName>
    </submittedName>
</protein>
<accession>A0ABX0I6G2</accession>
<organism evidence="2 3">
    <name type="scientific">Flavobacterium difficile</name>
    <dbReference type="NCBI Taxonomy" id="2709659"/>
    <lineage>
        <taxon>Bacteria</taxon>
        <taxon>Pseudomonadati</taxon>
        <taxon>Bacteroidota</taxon>
        <taxon>Flavobacteriia</taxon>
        <taxon>Flavobacteriales</taxon>
        <taxon>Flavobacteriaceae</taxon>
        <taxon>Flavobacterium</taxon>
    </lineage>
</organism>
<name>A0ABX0I6G2_9FLAO</name>
<dbReference type="PROSITE" id="PS51257">
    <property type="entry name" value="PROKAR_LIPOPROTEIN"/>
    <property type="match status" value="1"/>
</dbReference>
<dbReference type="RefSeq" id="WP_166077399.1">
    <property type="nucleotide sequence ID" value="NZ_JAAJBT010000005.1"/>
</dbReference>
<dbReference type="NCBIfam" id="NF038128">
    <property type="entry name" value="choice_anch_J"/>
    <property type="match status" value="1"/>
</dbReference>
<keyword evidence="3" id="KW-1185">Reference proteome</keyword>
<gene>
    <name evidence="2" type="ORF">G4D72_09245</name>
</gene>
<evidence type="ECO:0000313" key="2">
    <source>
        <dbReference type="EMBL" id="NHM02291.1"/>
    </source>
</evidence>
<feature type="domain" description="DUF5017" evidence="1">
    <location>
        <begin position="104"/>
        <end position="206"/>
    </location>
</feature>
<dbReference type="Pfam" id="PF16409">
    <property type="entry name" value="DUF5017"/>
    <property type="match status" value="1"/>
</dbReference>
<reference evidence="2 3" key="1">
    <citation type="submission" date="2020-02" db="EMBL/GenBank/DDBJ databases">
        <authorList>
            <person name="Chen W.-M."/>
        </authorList>
    </citation>
    <scope>NUCLEOTIDE SEQUENCE [LARGE SCALE GENOMIC DNA]</scope>
    <source>
        <strain evidence="2 3">KDG-16</strain>
    </source>
</reference>
<sequence>MKNIFLKSIVAFTTLVTFTSCEDPETEVAPFKPVVFKENFNPDLLGEDEYLNYNGWKSFAEIGTVEWTEQDDEGNGYIQFTTFSSGTGNPVNVAWAITPAINLDNSQNEVLTFKSAAEFVTDAGNKLEVYISTNFDGNNVLAATWTPITANIAGLATNLPSGSPDGTLNVDSGEVDLSSYTGTIHIAFKATGSSTNSNLDGSLRVDDVKIYDKTL</sequence>
<dbReference type="Gene3D" id="2.60.120.200">
    <property type="match status" value="1"/>
</dbReference>
<comment type="caution">
    <text evidence="2">The sequence shown here is derived from an EMBL/GenBank/DDBJ whole genome shotgun (WGS) entry which is preliminary data.</text>
</comment>
<dbReference type="Proteomes" id="UP000800984">
    <property type="component" value="Unassembled WGS sequence"/>
</dbReference>
<evidence type="ECO:0000259" key="1">
    <source>
        <dbReference type="Pfam" id="PF16409"/>
    </source>
</evidence>
<evidence type="ECO:0000313" key="3">
    <source>
        <dbReference type="Proteomes" id="UP000800984"/>
    </source>
</evidence>
<dbReference type="InterPro" id="IPR032185">
    <property type="entry name" value="DUF5017"/>
</dbReference>
<dbReference type="EMBL" id="JAAJBT010000005">
    <property type="protein sequence ID" value="NHM02291.1"/>
    <property type="molecule type" value="Genomic_DNA"/>
</dbReference>
<proteinExistence type="predicted"/>